<organism evidence="2 3">
    <name type="scientific">Trichonephila clavata</name>
    <name type="common">Joro spider</name>
    <name type="synonym">Nephila clavata</name>
    <dbReference type="NCBI Taxonomy" id="2740835"/>
    <lineage>
        <taxon>Eukaryota</taxon>
        <taxon>Metazoa</taxon>
        <taxon>Ecdysozoa</taxon>
        <taxon>Arthropoda</taxon>
        <taxon>Chelicerata</taxon>
        <taxon>Arachnida</taxon>
        <taxon>Araneae</taxon>
        <taxon>Araneomorphae</taxon>
        <taxon>Entelegynae</taxon>
        <taxon>Araneoidea</taxon>
        <taxon>Nephilidae</taxon>
        <taxon>Trichonephila</taxon>
    </lineage>
</organism>
<dbReference type="Gene3D" id="1.10.10.10">
    <property type="entry name" value="Winged helix-like DNA-binding domain superfamily/Winged helix DNA-binding domain"/>
    <property type="match status" value="1"/>
</dbReference>
<dbReference type="Pfam" id="PF00605">
    <property type="entry name" value="IRF"/>
    <property type="match status" value="1"/>
</dbReference>
<dbReference type="EMBL" id="BMAO01015371">
    <property type="protein sequence ID" value="GFR01368.1"/>
    <property type="molecule type" value="Genomic_DNA"/>
</dbReference>
<dbReference type="GO" id="GO:0002376">
    <property type="term" value="P:immune system process"/>
    <property type="evidence" value="ECO:0007669"/>
    <property type="project" value="TreeGrafter"/>
</dbReference>
<sequence>MSNSLQAEFTNLSLFCEQHRFTLCSMPSKGRKFITEFLLPNLNSKKFGSRLEWLDAEKKIFQMQWNHKAACDWKESDAAVFSEWDKHKGHYKPDDKEYFSKSKQRFRAVLYKFINSGYIKELKSKDRNTKIYCIDNKESIPSSYTAKIKKPVDINERISEKITATHPEEVMMDFSSFANNNYVFECEDTFSGYSNEVKEVVIESEEQVVNDNDENNILHSQLLCNNILNGSEQCNTIHITLLDFNGSFSKNEKDSKQSSISYNNHLFDQNRGVMWSDVSDKAELLDEEGIEIQKLIEETTPDFIPHAILWKTH</sequence>
<dbReference type="PANTHER" id="PTHR11949:SF17">
    <property type="entry name" value="IRF TRYPTOPHAN PENTAD REPEAT DOMAIN-CONTAINING PROTEIN"/>
    <property type="match status" value="1"/>
</dbReference>
<keyword evidence="3" id="KW-1185">Reference proteome</keyword>
<dbReference type="InterPro" id="IPR036390">
    <property type="entry name" value="WH_DNA-bd_sf"/>
</dbReference>
<protein>
    <submittedName>
        <fullName evidence="2">Interferon regulatory factor 2</fullName>
    </submittedName>
</protein>
<dbReference type="GO" id="GO:0000978">
    <property type="term" value="F:RNA polymerase II cis-regulatory region sequence-specific DNA binding"/>
    <property type="evidence" value="ECO:0007669"/>
    <property type="project" value="TreeGrafter"/>
</dbReference>
<name>A0A8X6GCZ6_TRICU</name>
<dbReference type="SUPFAM" id="SSF46785">
    <property type="entry name" value="Winged helix' DNA-binding domain"/>
    <property type="match status" value="1"/>
</dbReference>
<dbReference type="InterPro" id="IPR036388">
    <property type="entry name" value="WH-like_DNA-bd_sf"/>
</dbReference>
<feature type="domain" description="IRF tryptophan pentad repeat" evidence="1">
    <location>
        <begin position="31"/>
        <end position="136"/>
    </location>
</feature>
<gene>
    <name evidence="2" type="primary">NCL1_14638</name>
    <name evidence="2" type="ORF">TNCT_485081</name>
</gene>
<evidence type="ECO:0000259" key="1">
    <source>
        <dbReference type="PROSITE" id="PS51507"/>
    </source>
</evidence>
<dbReference type="InterPro" id="IPR001346">
    <property type="entry name" value="Interferon_reg_fact_DNA-bd_dom"/>
</dbReference>
<evidence type="ECO:0000313" key="2">
    <source>
        <dbReference type="EMBL" id="GFR01368.1"/>
    </source>
</evidence>
<accession>A0A8X6GCZ6</accession>
<comment type="caution">
    <text evidence="2">The sequence shown here is derived from an EMBL/GenBank/DDBJ whole genome shotgun (WGS) entry which is preliminary data.</text>
</comment>
<dbReference type="SMART" id="SM00348">
    <property type="entry name" value="IRF"/>
    <property type="match status" value="1"/>
</dbReference>
<dbReference type="AlphaFoldDB" id="A0A8X6GCZ6"/>
<reference evidence="2" key="1">
    <citation type="submission" date="2020-07" db="EMBL/GenBank/DDBJ databases">
        <title>Multicomponent nature underlies the extraordinary mechanical properties of spider dragline silk.</title>
        <authorList>
            <person name="Kono N."/>
            <person name="Nakamura H."/>
            <person name="Mori M."/>
            <person name="Yoshida Y."/>
            <person name="Ohtoshi R."/>
            <person name="Malay A.D."/>
            <person name="Moran D.A.P."/>
            <person name="Tomita M."/>
            <person name="Numata K."/>
            <person name="Arakawa K."/>
        </authorList>
    </citation>
    <scope>NUCLEOTIDE SEQUENCE</scope>
</reference>
<proteinExistence type="predicted"/>
<dbReference type="PROSITE" id="PS51507">
    <property type="entry name" value="IRF_2"/>
    <property type="match status" value="1"/>
</dbReference>
<dbReference type="GO" id="GO:0000981">
    <property type="term" value="F:DNA-binding transcription factor activity, RNA polymerase II-specific"/>
    <property type="evidence" value="ECO:0007669"/>
    <property type="project" value="TreeGrafter"/>
</dbReference>
<dbReference type="GO" id="GO:0005634">
    <property type="term" value="C:nucleus"/>
    <property type="evidence" value="ECO:0007669"/>
    <property type="project" value="TreeGrafter"/>
</dbReference>
<dbReference type="PANTHER" id="PTHR11949">
    <property type="entry name" value="INTERFERON REGULATORY FACTOR"/>
    <property type="match status" value="1"/>
</dbReference>
<dbReference type="OrthoDB" id="6437005at2759"/>
<evidence type="ECO:0000313" key="3">
    <source>
        <dbReference type="Proteomes" id="UP000887116"/>
    </source>
</evidence>
<dbReference type="Proteomes" id="UP000887116">
    <property type="component" value="Unassembled WGS sequence"/>
</dbReference>